<evidence type="ECO:0000256" key="1">
    <source>
        <dbReference type="ARBA" id="ARBA00023015"/>
    </source>
</evidence>
<name>A0ABW1UTS3_9LACO</name>
<evidence type="ECO:0000313" key="4">
    <source>
        <dbReference type="EMBL" id="MFC6323141.1"/>
    </source>
</evidence>
<evidence type="ECO:0000313" key="5">
    <source>
        <dbReference type="Proteomes" id="UP001596186"/>
    </source>
</evidence>
<feature type="domain" description="HTH deoR-type" evidence="3">
    <location>
        <begin position="3"/>
        <end position="58"/>
    </location>
</feature>
<dbReference type="Proteomes" id="UP001596186">
    <property type="component" value="Unassembled WGS sequence"/>
</dbReference>
<dbReference type="RefSeq" id="WP_125593706.1">
    <property type="nucleotide sequence ID" value="NZ_JBHSSN010000013.1"/>
</dbReference>
<dbReference type="InterPro" id="IPR051534">
    <property type="entry name" value="CBASS_pafABC_assoc_protein"/>
</dbReference>
<comment type="caution">
    <text evidence="4">The sequence shown here is derived from an EMBL/GenBank/DDBJ whole genome shotgun (WGS) entry which is preliminary data.</text>
</comment>
<dbReference type="Pfam" id="PF13280">
    <property type="entry name" value="WYL"/>
    <property type="match status" value="1"/>
</dbReference>
<dbReference type="InterPro" id="IPR036390">
    <property type="entry name" value="WH_DNA-bd_sf"/>
</dbReference>
<dbReference type="PANTHER" id="PTHR34580:SF9">
    <property type="entry name" value="SLL5097 PROTEIN"/>
    <property type="match status" value="1"/>
</dbReference>
<dbReference type="SUPFAM" id="SSF46785">
    <property type="entry name" value="Winged helix' DNA-binding domain"/>
    <property type="match status" value="1"/>
</dbReference>
<organism evidence="4 5">
    <name type="scientific">Companilactobacillus baiquanensis</name>
    <dbReference type="NCBI Taxonomy" id="2486005"/>
    <lineage>
        <taxon>Bacteria</taxon>
        <taxon>Bacillati</taxon>
        <taxon>Bacillota</taxon>
        <taxon>Bacilli</taxon>
        <taxon>Lactobacillales</taxon>
        <taxon>Lactobacillaceae</taxon>
        <taxon>Companilactobacillus</taxon>
    </lineage>
</organism>
<accession>A0ABW1UTS3</accession>
<dbReference type="PROSITE" id="PS51000">
    <property type="entry name" value="HTH_DEOR_2"/>
    <property type="match status" value="1"/>
</dbReference>
<dbReference type="Pfam" id="PF08279">
    <property type="entry name" value="HTH_11"/>
    <property type="match status" value="1"/>
</dbReference>
<gene>
    <name evidence="4" type="ORF">ACFP1F_05280</name>
</gene>
<dbReference type="PANTHER" id="PTHR34580">
    <property type="match status" value="1"/>
</dbReference>
<dbReference type="InterPro" id="IPR026881">
    <property type="entry name" value="WYL_dom"/>
</dbReference>
<evidence type="ECO:0000259" key="3">
    <source>
        <dbReference type="PROSITE" id="PS51000"/>
    </source>
</evidence>
<evidence type="ECO:0000256" key="2">
    <source>
        <dbReference type="ARBA" id="ARBA00023163"/>
    </source>
</evidence>
<dbReference type="InterPro" id="IPR013196">
    <property type="entry name" value="HTH_11"/>
</dbReference>
<reference evidence="5" key="1">
    <citation type="journal article" date="2019" name="Int. J. Syst. Evol. Microbiol.">
        <title>The Global Catalogue of Microorganisms (GCM) 10K type strain sequencing project: providing services to taxonomists for standard genome sequencing and annotation.</title>
        <authorList>
            <consortium name="The Broad Institute Genomics Platform"/>
            <consortium name="The Broad Institute Genome Sequencing Center for Infectious Disease"/>
            <person name="Wu L."/>
            <person name="Ma J."/>
        </authorList>
    </citation>
    <scope>NUCLEOTIDE SEQUENCE [LARGE SCALE GENOMIC DNA]</scope>
    <source>
        <strain evidence="5">CCM 8895</strain>
    </source>
</reference>
<sequence length="309" mass="36488">MNKAERLNQELIFLSNKNFFQIQDLITEFHISKRTVLRDISELESMGLSCWVENGRNGGYHLIKKDLLVPVIFNLEEVSAIFFAIQALTLLSTTPFEKSYQHIYDKLLSTLPKFQQDYIEKLQNSVNYYRIPSITKPNYLNGILQSIIDEKVIDITYNQTEKANQQIQVFNLLYRNGIWFCEAYDINTHKWGTYRCDCIEKCQLKEGIPSYTRKELKSFQQEYEASYHNIKFQCELTSLGKELFQKNNYPNMHVKTINNTILMYGGYNKDELEYMVEYLISLGKNVKINYPENLKQAYLKNLQEIIAKY</sequence>
<dbReference type="InterPro" id="IPR036388">
    <property type="entry name" value="WH-like_DNA-bd_sf"/>
</dbReference>
<dbReference type="Gene3D" id="1.10.10.10">
    <property type="entry name" value="Winged helix-like DNA-binding domain superfamily/Winged helix DNA-binding domain"/>
    <property type="match status" value="1"/>
</dbReference>
<keyword evidence="5" id="KW-1185">Reference proteome</keyword>
<dbReference type="InterPro" id="IPR001034">
    <property type="entry name" value="DeoR_HTH"/>
</dbReference>
<protein>
    <submittedName>
        <fullName evidence="4">Helix-turn-helix transcriptional regulator</fullName>
    </submittedName>
</protein>
<keyword evidence="2" id="KW-0804">Transcription</keyword>
<dbReference type="EMBL" id="JBHSSN010000013">
    <property type="protein sequence ID" value="MFC6323141.1"/>
    <property type="molecule type" value="Genomic_DNA"/>
</dbReference>
<keyword evidence="1" id="KW-0805">Transcription regulation</keyword>
<proteinExistence type="predicted"/>